<evidence type="ECO:0000259" key="1">
    <source>
        <dbReference type="Pfam" id="PF18149"/>
    </source>
</evidence>
<name>A0A7R9BJ67_9CRUS</name>
<sequence>MRGLEIPRLSSALRAATVQKRTGVIVTVSDDPAYENLLKKRKQRETERSRETFTWKDFISRARSVAGVNEAKLTQLAATVKDVAVFLSGGEEASSVDEAAIFLLKVFHKKTIASMSDIAELRKVFGDVDLQLARDACKAVGEIREILPLEFFDSFVSENASEGSSTEEFGLNCDVTIAEPLEQRFEIHFWDKKLVNVLNEGATAVDTRDDVPSLWQNGLVHSAPTSSKWNRHWLEAKLIEGGCGSAKDPVALNDLINSVISVVGSTKPSNEIQNELFDLLGFDFFELIQEMLEHRQELVDATKEKFEKAASEGECPSKERQAMRGVGISPVGNMYVPTVLRS</sequence>
<evidence type="ECO:0000259" key="2">
    <source>
        <dbReference type="Pfam" id="PF26582"/>
    </source>
</evidence>
<dbReference type="InterPro" id="IPR041094">
    <property type="entry name" value="Brr2_helicase_PWI"/>
</dbReference>
<feature type="domain" description="ASCC3-like N-terminal" evidence="2">
    <location>
        <begin position="72"/>
        <end position="156"/>
    </location>
</feature>
<reference evidence="3" key="1">
    <citation type="submission" date="2020-11" db="EMBL/GenBank/DDBJ databases">
        <authorList>
            <person name="Tran Van P."/>
        </authorList>
    </citation>
    <scope>NUCLEOTIDE SEQUENCE</scope>
</reference>
<dbReference type="InterPro" id="IPR058856">
    <property type="entry name" value="ASCC3_N"/>
</dbReference>
<evidence type="ECO:0000313" key="4">
    <source>
        <dbReference type="Proteomes" id="UP000678499"/>
    </source>
</evidence>
<feature type="domain" description="Brr2 N-terminal helicase PWI" evidence="1">
    <location>
        <begin position="231"/>
        <end position="312"/>
    </location>
</feature>
<keyword evidence="4" id="KW-1185">Reference proteome</keyword>
<dbReference type="OrthoDB" id="5575at2759"/>
<gene>
    <name evidence="3" type="ORF">NMOB1V02_LOCUS2608</name>
</gene>
<dbReference type="EMBL" id="CAJPEX010000303">
    <property type="protein sequence ID" value="CAG0914939.1"/>
    <property type="molecule type" value="Genomic_DNA"/>
</dbReference>
<evidence type="ECO:0000313" key="3">
    <source>
        <dbReference type="EMBL" id="CAD7274787.1"/>
    </source>
</evidence>
<evidence type="ECO:0008006" key="5">
    <source>
        <dbReference type="Google" id="ProtNLM"/>
    </source>
</evidence>
<dbReference type="Proteomes" id="UP000678499">
    <property type="component" value="Unassembled WGS sequence"/>
</dbReference>
<proteinExistence type="predicted"/>
<organism evidence="3">
    <name type="scientific">Notodromas monacha</name>
    <dbReference type="NCBI Taxonomy" id="399045"/>
    <lineage>
        <taxon>Eukaryota</taxon>
        <taxon>Metazoa</taxon>
        <taxon>Ecdysozoa</taxon>
        <taxon>Arthropoda</taxon>
        <taxon>Crustacea</taxon>
        <taxon>Oligostraca</taxon>
        <taxon>Ostracoda</taxon>
        <taxon>Podocopa</taxon>
        <taxon>Podocopida</taxon>
        <taxon>Cypridocopina</taxon>
        <taxon>Cypridoidea</taxon>
        <taxon>Cyprididae</taxon>
        <taxon>Notodromas</taxon>
    </lineage>
</organism>
<dbReference type="EMBL" id="OA882340">
    <property type="protein sequence ID" value="CAD7274787.1"/>
    <property type="molecule type" value="Genomic_DNA"/>
</dbReference>
<accession>A0A7R9BJ67</accession>
<dbReference type="AlphaFoldDB" id="A0A7R9BJ67"/>
<dbReference type="Pfam" id="PF18149">
    <property type="entry name" value="Helicase_PWI"/>
    <property type="match status" value="1"/>
</dbReference>
<protein>
    <recommendedName>
        <fullName evidence="5">Activating signal cointegrator 1 complex subunit 3</fullName>
    </recommendedName>
</protein>
<dbReference type="Pfam" id="PF26582">
    <property type="entry name" value="ASCC3_N"/>
    <property type="match status" value="1"/>
</dbReference>